<keyword evidence="3" id="KW-1185">Reference proteome</keyword>
<dbReference type="AlphaFoldDB" id="A0A6L6XX40"/>
<gene>
    <name evidence="2" type="ORF">GON03_18965</name>
</gene>
<organism evidence="2 3">
    <name type="scientific">Nocardioides agri</name>
    <dbReference type="NCBI Taxonomy" id="2682843"/>
    <lineage>
        <taxon>Bacteria</taxon>
        <taxon>Bacillati</taxon>
        <taxon>Actinomycetota</taxon>
        <taxon>Actinomycetes</taxon>
        <taxon>Propionibacteriales</taxon>
        <taxon>Nocardioidaceae</taxon>
        <taxon>Nocardioides</taxon>
    </lineage>
</organism>
<dbReference type="EMBL" id="WSEK01000005">
    <property type="protein sequence ID" value="MVQ51267.1"/>
    <property type="molecule type" value="Genomic_DNA"/>
</dbReference>
<keyword evidence="1" id="KW-0472">Membrane</keyword>
<comment type="caution">
    <text evidence="2">The sequence shown here is derived from an EMBL/GenBank/DDBJ whole genome shotgun (WGS) entry which is preliminary data.</text>
</comment>
<accession>A0A6L6XX40</accession>
<feature type="transmembrane region" description="Helical" evidence="1">
    <location>
        <begin position="17"/>
        <end position="36"/>
    </location>
</feature>
<sequence length="46" mass="5023">MAKKPRRFDQGSVTENLIHAGVFLGGVALILLGRALRAVDDNLIEF</sequence>
<dbReference type="RefSeq" id="WP_157346029.1">
    <property type="nucleotide sequence ID" value="NZ_WSEK01000005.1"/>
</dbReference>
<proteinExistence type="predicted"/>
<name>A0A6L6XX40_9ACTN</name>
<dbReference type="Proteomes" id="UP000473525">
    <property type="component" value="Unassembled WGS sequence"/>
</dbReference>
<evidence type="ECO:0000313" key="3">
    <source>
        <dbReference type="Proteomes" id="UP000473525"/>
    </source>
</evidence>
<protein>
    <submittedName>
        <fullName evidence="2">Uncharacterized protein</fullName>
    </submittedName>
</protein>
<keyword evidence="1" id="KW-0812">Transmembrane</keyword>
<evidence type="ECO:0000313" key="2">
    <source>
        <dbReference type="EMBL" id="MVQ51267.1"/>
    </source>
</evidence>
<reference evidence="2 3" key="1">
    <citation type="submission" date="2019-12" db="EMBL/GenBank/DDBJ databases">
        <authorList>
            <person name="Huq M.A."/>
        </authorList>
    </citation>
    <scope>NUCLEOTIDE SEQUENCE [LARGE SCALE GENOMIC DNA]</scope>
    <source>
        <strain evidence="2 3">MAH-18</strain>
    </source>
</reference>
<evidence type="ECO:0000256" key="1">
    <source>
        <dbReference type="SAM" id="Phobius"/>
    </source>
</evidence>
<keyword evidence="1" id="KW-1133">Transmembrane helix</keyword>